<gene>
    <name evidence="2" type="ORF">SAMN02745912_02009</name>
</gene>
<dbReference type="InterPro" id="IPR004165">
    <property type="entry name" value="CoA_trans_fam_I"/>
</dbReference>
<evidence type="ECO:0000313" key="2">
    <source>
        <dbReference type="EMBL" id="SHK02723.1"/>
    </source>
</evidence>
<dbReference type="AlphaFoldDB" id="A0A1M6P4A4"/>
<dbReference type="OrthoDB" id="9777193at2"/>
<sequence length="276" mass="30431">MNKVVNISDAISIIKDGDTVALGGNTLHRAPMALAREIVRQRKKKLNIIKTAGAHEVDLLVRGDCVESVTAGFISYETEFGLAMYYRKAVEAGKVKANEHACYTVMCALNAGKINVPFMPVYGLKNSDLINANDYFRVITDPFTGDSITVVKAIKPDVALIHVSECDEHGNAIIDGPVYDDVLMSRASNKIIISTEKIISPSQIRLKQDRVVIPGFLVHAVVNIPRGAAPCSQPGKYDINKKVLSDFINNKDNDGLMKYLSDYEYADKKMERKNVL</sequence>
<evidence type="ECO:0000256" key="1">
    <source>
        <dbReference type="ARBA" id="ARBA00007047"/>
    </source>
</evidence>
<dbReference type="GO" id="GO:0008410">
    <property type="term" value="F:CoA-transferase activity"/>
    <property type="evidence" value="ECO:0007669"/>
    <property type="project" value="InterPro"/>
</dbReference>
<dbReference type="Pfam" id="PF01144">
    <property type="entry name" value="CoA_trans"/>
    <property type="match status" value="1"/>
</dbReference>
<dbReference type="SMART" id="SM00882">
    <property type="entry name" value="CoA_trans"/>
    <property type="match status" value="1"/>
</dbReference>
<dbReference type="STRING" id="1121301.SAMN02745912_02009"/>
<organism evidence="2 3">
    <name type="scientific">Paramaledivibacter caminithermalis (strain DSM 15212 / CIP 107654 / DViRD3)</name>
    <name type="common">Clostridium caminithermale</name>
    <dbReference type="NCBI Taxonomy" id="1121301"/>
    <lineage>
        <taxon>Bacteria</taxon>
        <taxon>Bacillati</taxon>
        <taxon>Bacillota</taxon>
        <taxon>Clostridia</taxon>
        <taxon>Peptostreptococcales</taxon>
        <taxon>Caminicellaceae</taxon>
        <taxon>Paramaledivibacter</taxon>
    </lineage>
</organism>
<dbReference type="InterPro" id="IPR037171">
    <property type="entry name" value="NagB/RpiA_transferase-like"/>
</dbReference>
<name>A0A1M6P4A4_PARC5</name>
<dbReference type="PANTHER" id="PTHR43293:SF3">
    <property type="entry name" value="CHOLESTEROL RING-CLEAVING HYDROLASE IPDB SUBUNIT"/>
    <property type="match status" value="1"/>
</dbReference>
<dbReference type="PANTHER" id="PTHR43293">
    <property type="entry name" value="ACETATE COA-TRANSFERASE YDIF"/>
    <property type="match status" value="1"/>
</dbReference>
<comment type="similarity">
    <text evidence="1">Belongs to the 3-oxoacid CoA-transferase subunit B family.</text>
</comment>
<proteinExistence type="inferred from homology"/>
<dbReference type="Gene3D" id="3.30.30.40">
    <property type="match status" value="1"/>
</dbReference>
<keyword evidence="2" id="KW-0808">Transferase</keyword>
<dbReference type="EMBL" id="FRAG01000021">
    <property type="protein sequence ID" value="SHK02723.1"/>
    <property type="molecule type" value="Genomic_DNA"/>
</dbReference>
<protein>
    <submittedName>
        <fullName evidence="2">Glutaconate CoA-transferase subunit A</fullName>
    </submittedName>
</protein>
<dbReference type="Gene3D" id="3.40.1080.10">
    <property type="entry name" value="Glutaconate Coenzyme A-transferase"/>
    <property type="match status" value="1"/>
</dbReference>
<accession>A0A1M6P4A4</accession>
<keyword evidence="3" id="KW-1185">Reference proteome</keyword>
<dbReference type="SUPFAM" id="SSF100950">
    <property type="entry name" value="NagB/RpiA/CoA transferase-like"/>
    <property type="match status" value="1"/>
</dbReference>
<evidence type="ECO:0000313" key="3">
    <source>
        <dbReference type="Proteomes" id="UP000184465"/>
    </source>
</evidence>
<dbReference type="Proteomes" id="UP000184465">
    <property type="component" value="Unassembled WGS sequence"/>
</dbReference>
<reference evidence="2 3" key="1">
    <citation type="submission" date="2016-11" db="EMBL/GenBank/DDBJ databases">
        <authorList>
            <person name="Jaros S."/>
            <person name="Januszkiewicz K."/>
            <person name="Wedrychowicz H."/>
        </authorList>
    </citation>
    <scope>NUCLEOTIDE SEQUENCE [LARGE SCALE GENOMIC DNA]</scope>
    <source>
        <strain evidence="2 3">DSM 15212</strain>
    </source>
</reference>